<feature type="region of interest" description="Disordered" evidence="3">
    <location>
        <begin position="146"/>
        <end position="167"/>
    </location>
</feature>
<dbReference type="GO" id="GO:0005634">
    <property type="term" value="C:nucleus"/>
    <property type="evidence" value="ECO:0007669"/>
    <property type="project" value="TreeGrafter"/>
</dbReference>
<dbReference type="KEGG" id="bbes:BESB_066300"/>
<accession>A0A2A9MG65</accession>
<evidence type="ECO:0000313" key="5">
    <source>
        <dbReference type="EMBL" id="PFH34597.1"/>
    </source>
</evidence>
<dbReference type="OrthoDB" id="445357at2759"/>
<sequence length="300" mass="31267">MPTSGESSASGASAYAAMKVTELKDLLSQRGLPTTGKKTELIDRLLQSDESTSALKPEALAGAAEASTALLPSAPLLEHAAAGELGDLSAATFEEKGDACFLHTLNAEGAGSAGGSAPQALHMAGTHAAAKTASSFSLASAAAGEKTAAGAAGTPDAVRIDTKSMTEEERRALRKAKFGVKTDDEKKLDRARRFGLSVPELEEEKKKLRAERFGTAAAPAASKPSSIGTVAVDQEEEERRRKRAERFGIVSEEEKKRKRAERFGVSSEEEKLAKRLQRFSSPAAGAPTSTTAAPVKVTGA</sequence>
<dbReference type="Pfam" id="PF02037">
    <property type="entry name" value="SAP"/>
    <property type="match status" value="1"/>
</dbReference>
<comment type="caution">
    <text evidence="5">The sequence shown here is derived from an EMBL/GenBank/DDBJ whole genome shotgun (WGS) entry which is preliminary data.</text>
</comment>
<dbReference type="PROSITE" id="PS50800">
    <property type="entry name" value="SAP"/>
    <property type="match status" value="1"/>
</dbReference>
<evidence type="ECO:0000256" key="3">
    <source>
        <dbReference type="SAM" id="MobiDB-lite"/>
    </source>
</evidence>
<evidence type="ECO:0000256" key="2">
    <source>
        <dbReference type="ARBA" id="ARBA00046328"/>
    </source>
</evidence>
<dbReference type="PANTHER" id="PTHR46551">
    <property type="entry name" value="SAP DOMAIN-CONTAINING RIBONUCLEOPROTEIN"/>
    <property type="match status" value="1"/>
</dbReference>
<feature type="domain" description="SAP" evidence="4">
    <location>
        <begin position="15"/>
        <end position="49"/>
    </location>
</feature>
<evidence type="ECO:0000313" key="6">
    <source>
        <dbReference type="Proteomes" id="UP000224006"/>
    </source>
</evidence>
<dbReference type="RefSeq" id="XP_029218606.1">
    <property type="nucleotide sequence ID" value="XM_029365023.1"/>
</dbReference>
<dbReference type="SMART" id="SM00513">
    <property type="entry name" value="SAP"/>
    <property type="match status" value="1"/>
</dbReference>
<dbReference type="PANTHER" id="PTHR46551:SF1">
    <property type="entry name" value="SAP DOMAIN-CONTAINING RIBONUCLEOPROTEIN"/>
    <property type="match status" value="1"/>
</dbReference>
<dbReference type="STRING" id="94643.A0A2A9MG65"/>
<gene>
    <name evidence="5" type="ORF">BESB_066300</name>
</gene>
<dbReference type="Proteomes" id="UP000224006">
    <property type="component" value="Chromosome VI"/>
</dbReference>
<dbReference type="InterPro" id="IPR052240">
    <property type="entry name" value="SAP_domain_ribonucleoprotein"/>
</dbReference>
<name>A0A2A9MG65_BESBE</name>
<dbReference type="InterPro" id="IPR036361">
    <property type="entry name" value="SAP_dom_sf"/>
</dbReference>
<feature type="compositionally biased region" description="Low complexity" evidence="3">
    <location>
        <begin position="280"/>
        <end position="294"/>
    </location>
</feature>
<dbReference type="GeneID" id="40311556"/>
<dbReference type="GO" id="GO:0016973">
    <property type="term" value="P:poly(A)+ mRNA export from nucleus"/>
    <property type="evidence" value="ECO:0007669"/>
    <property type="project" value="TreeGrafter"/>
</dbReference>
<proteinExistence type="inferred from homology"/>
<dbReference type="AlphaFoldDB" id="A0A2A9MG65"/>
<feature type="region of interest" description="Disordered" evidence="3">
    <location>
        <begin position="214"/>
        <end position="244"/>
    </location>
</feature>
<dbReference type="SUPFAM" id="SSF68906">
    <property type="entry name" value="SAP domain"/>
    <property type="match status" value="1"/>
</dbReference>
<comment type="similarity">
    <text evidence="2">Belongs to the SAP domain-containing ribonucleoprotein family.</text>
</comment>
<dbReference type="InterPro" id="IPR003034">
    <property type="entry name" value="SAP_dom"/>
</dbReference>
<keyword evidence="6" id="KW-1185">Reference proteome</keyword>
<keyword evidence="1" id="KW-0597">Phosphoprotein</keyword>
<evidence type="ECO:0000259" key="4">
    <source>
        <dbReference type="PROSITE" id="PS50800"/>
    </source>
</evidence>
<protein>
    <submittedName>
        <fullName evidence="5">SAP domain-containing protein</fullName>
    </submittedName>
</protein>
<dbReference type="Gene3D" id="1.10.720.30">
    <property type="entry name" value="SAP domain"/>
    <property type="match status" value="1"/>
</dbReference>
<feature type="compositionally biased region" description="Low complexity" evidence="3">
    <location>
        <begin position="216"/>
        <end position="226"/>
    </location>
</feature>
<feature type="region of interest" description="Disordered" evidence="3">
    <location>
        <begin position="276"/>
        <end position="300"/>
    </location>
</feature>
<dbReference type="EMBL" id="NWUJ01000006">
    <property type="protein sequence ID" value="PFH34597.1"/>
    <property type="molecule type" value="Genomic_DNA"/>
</dbReference>
<feature type="compositionally biased region" description="Basic and acidic residues" evidence="3">
    <location>
        <begin position="158"/>
        <end position="167"/>
    </location>
</feature>
<reference evidence="5 6" key="1">
    <citation type="submission" date="2017-09" db="EMBL/GenBank/DDBJ databases">
        <title>Genome sequencing of Besnoitia besnoiti strain Bb-Ger1.</title>
        <authorList>
            <person name="Schares G."/>
            <person name="Venepally P."/>
            <person name="Lorenzi H.A."/>
        </authorList>
    </citation>
    <scope>NUCLEOTIDE SEQUENCE [LARGE SCALE GENOMIC DNA]</scope>
    <source>
        <strain evidence="5 6">Bb-Ger1</strain>
    </source>
</reference>
<organism evidence="5 6">
    <name type="scientific">Besnoitia besnoiti</name>
    <name type="common">Apicomplexan protozoan</name>
    <dbReference type="NCBI Taxonomy" id="94643"/>
    <lineage>
        <taxon>Eukaryota</taxon>
        <taxon>Sar</taxon>
        <taxon>Alveolata</taxon>
        <taxon>Apicomplexa</taxon>
        <taxon>Conoidasida</taxon>
        <taxon>Coccidia</taxon>
        <taxon>Eucoccidiorida</taxon>
        <taxon>Eimeriorina</taxon>
        <taxon>Sarcocystidae</taxon>
        <taxon>Besnoitia</taxon>
    </lineage>
</organism>
<dbReference type="VEuPathDB" id="ToxoDB:BESB_066300"/>
<evidence type="ECO:0000256" key="1">
    <source>
        <dbReference type="ARBA" id="ARBA00022553"/>
    </source>
</evidence>